<dbReference type="GO" id="GO:0044550">
    <property type="term" value="P:secondary metabolite biosynthetic process"/>
    <property type="evidence" value="ECO:0007669"/>
    <property type="project" value="TreeGrafter"/>
</dbReference>
<comment type="similarity">
    <text evidence="1 9">Belongs to the thiolase-like superfamily. FabH family.</text>
</comment>
<comment type="domain">
    <text evidence="9">The last Arg residue of the ACP-binding site is essential for the weak association between ACP/AcpP and FabH.</text>
</comment>
<gene>
    <name evidence="9" type="primary">fabH</name>
    <name evidence="12" type="ORF">FC87_GL000465</name>
</gene>
<keyword evidence="9" id="KW-0511">Multifunctional enzyme</keyword>
<dbReference type="InterPro" id="IPR004655">
    <property type="entry name" value="FabH"/>
</dbReference>
<dbReference type="GO" id="GO:0004315">
    <property type="term" value="F:3-oxoacyl-[acyl-carrier-protein] synthase activity"/>
    <property type="evidence" value="ECO:0007669"/>
    <property type="project" value="InterPro"/>
</dbReference>
<dbReference type="EMBL" id="AYZI01000002">
    <property type="protein sequence ID" value="KRM92332.1"/>
    <property type="molecule type" value="Genomic_DNA"/>
</dbReference>
<evidence type="ECO:0000256" key="5">
    <source>
        <dbReference type="ARBA" id="ARBA00022832"/>
    </source>
</evidence>
<protein>
    <recommendedName>
        <fullName evidence="9">Beta-ketoacyl-[acyl-carrier-protein] synthase III</fullName>
        <shortName evidence="9">Beta-ketoacyl-ACP synthase III</shortName>
        <shortName evidence="9">KAS III</shortName>
        <ecNumber evidence="9">2.3.1.180</ecNumber>
    </recommendedName>
    <alternativeName>
        <fullName evidence="9">3-oxoacyl-[acyl-carrier-protein] synthase 3</fullName>
    </alternativeName>
    <alternativeName>
        <fullName evidence="9">3-oxoacyl-[acyl-carrier-protein] synthase III</fullName>
    </alternativeName>
</protein>
<evidence type="ECO:0000256" key="6">
    <source>
        <dbReference type="ARBA" id="ARBA00023098"/>
    </source>
</evidence>
<dbReference type="NCBIfam" id="NF006829">
    <property type="entry name" value="PRK09352.1"/>
    <property type="match status" value="1"/>
</dbReference>
<dbReference type="HAMAP" id="MF_01815">
    <property type="entry name" value="FabH"/>
    <property type="match status" value="1"/>
</dbReference>
<feature type="region of interest" description="ACP-binding" evidence="9">
    <location>
        <begin position="252"/>
        <end position="256"/>
    </location>
</feature>
<reference evidence="12 13" key="1">
    <citation type="journal article" date="2015" name="Genome Announc.">
        <title>Expanding the biotechnology potential of lactobacilli through comparative genomics of 213 strains and associated genera.</title>
        <authorList>
            <person name="Sun Z."/>
            <person name="Harris H.M."/>
            <person name="McCann A."/>
            <person name="Guo C."/>
            <person name="Argimon S."/>
            <person name="Zhang W."/>
            <person name="Yang X."/>
            <person name="Jeffery I.B."/>
            <person name="Cooney J.C."/>
            <person name="Kagawa T.F."/>
            <person name="Liu W."/>
            <person name="Song Y."/>
            <person name="Salvetti E."/>
            <person name="Wrobel A."/>
            <person name="Rasinkangas P."/>
            <person name="Parkhill J."/>
            <person name="Rea M.C."/>
            <person name="O'Sullivan O."/>
            <person name="Ritari J."/>
            <person name="Douillard F.P."/>
            <person name="Paul Ross R."/>
            <person name="Yang R."/>
            <person name="Briner A.E."/>
            <person name="Felis G.E."/>
            <person name="de Vos W.M."/>
            <person name="Barrangou R."/>
            <person name="Klaenhammer T.R."/>
            <person name="Caufield P.W."/>
            <person name="Cui Y."/>
            <person name="Zhang H."/>
            <person name="O'Toole P.W."/>
        </authorList>
    </citation>
    <scope>NUCLEOTIDE SEQUENCE [LARGE SCALE GENOMIC DNA]</scope>
    <source>
        <strain evidence="12 13">DSM 22689</strain>
    </source>
</reference>
<feature type="active site" evidence="9">
    <location>
        <position position="281"/>
    </location>
</feature>
<evidence type="ECO:0000259" key="11">
    <source>
        <dbReference type="Pfam" id="PF08545"/>
    </source>
</evidence>
<accession>A0A0R2CWS9</accession>
<feature type="domain" description="Beta-ketoacyl-[acyl-carrier-protein] synthase III N-terminal" evidence="11">
    <location>
        <begin position="106"/>
        <end position="182"/>
    </location>
</feature>
<dbReference type="InterPro" id="IPR016039">
    <property type="entry name" value="Thiolase-like"/>
</dbReference>
<dbReference type="GO" id="GO:0006633">
    <property type="term" value="P:fatty acid biosynthetic process"/>
    <property type="evidence" value="ECO:0007669"/>
    <property type="project" value="UniProtKB-UniRule"/>
</dbReference>
<keyword evidence="3 9" id="KW-0444">Lipid biosynthesis</keyword>
<comment type="caution">
    <text evidence="12">The sequence shown here is derived from an EMBL/GenBank/DDBJ whole genome shotgun (WGS) entry which is preliminary data.</text>
</comment>
<comment type="subcellular location">
    <subcellularLocation>
        <location evidence="9">Cytoplasm</location>
    </subcellularLocation>
</comment>
<sequence length="324" mass="35084">MDSFKIKAVAKQVPEKVVTNDDLAEILDTSDDWIRRRTGIRRRHVASGLQNTNLCTAVANRLLAKAGVAATDLDFIIVATMSPDYQTPATAAQVQGRLGAKRAVAFDINAACAGFVYGTVTLHRLLQQTPHGMGLIIGSEQLSKLLDWHDRSTAVLFGDGASGMLVANDASESRMLATDLQTFGEDSQAITAGQFGVCSPFSAEKVPAQPAFQMDGHRVYNFAKQQVPASIRRALIKANLTTDQIKYFVLHQANARIIDRIAKQLDVPSERFPQNIAEYGNTAAASEPLVLNDLVEQQCLKRGDLLVLSGFGGGLTVGTIILRY</sequence>
<proteinExistence type="inferred from homology"/>
<dbReference type="PATRIC" id="fig|1423745.4.peg.489"/>
<evidence type="ECO:0000256" key="7">
    <source>
        <dbReference type="ARBA" id="ARBA00023160"/>
    </source>
</evidence>
<dbReference type="CDD" id="cd00830">
    <property type="entry name" value="KAS_III"/>
    <property type="match status" value="1"/>
</dbReference>
<evidence type="ECO:0000313" key="13">
    <source>
        <dbReference type="Proteomes" id="UP000051586"/>
    </source>
</evidence>
<dbReference type="UniPathway" id="UPA00094"/>
<keyword evidence="6 9" id="KW-0443">Lipid metabolism</keyword>
<comment type="function">
    <text evidence="9">Catalyzes the condensation reaction of fatty acid synthesis by the addition to an acyl acceptor of two carbons from malonyl-ACP. Catalyzes the first condensation reaction which initiates fatty acid synthesis and may therefore play a role in governing the total rate of fatty acid production. Possesses both acetoacetyl-ACP synthase and acetyl transacylase activities. Its substrate specificity determines the biosynthesis of branched-chain and/or straight-chain of fatty acids.</text>
</comment>
<dbReference type="PANTHER" id="PTHR34069">
    <property type="entry name" value="3-OXOACYL-[ACYL-CARRIER-PROTEIN] SYNTHASE 3"/>
    <property type="match status" value="1"/>
</dbReference>
<feature type="active site" evidence="9">
    <location>
        <position position="112"/>
    </location>
</feature>
<comment type="pathway">
    <text evidence="9">Lipid metabolism; fatty acid biosynthesis.</text>
</comment>
<name>A0A0R2CWS9_9LACO</name>
<dbReference type="SUPFAM" id="SSF53901">
    <property type="entry name" value="Thiolase-like"/>
    <property type="match status" value="1"/>
</dbReference>
<dbReference type="NCBIfam" id="TIGR00747">
    <property type="entry name" value="fabH"/>
    <property type="match status" value="1"/>
</dbReference>
<evidence type="ECO:0000256" key="1">
    <source>
        <dbReference type="ARBA" id="ARBA00008642"/>
    </source>
</evidence>
<evidence type="ECO:0000259" key="10">
    <source>
        <dbReference type="Pfam" id="PF08541"/>
    </source>
</evidence>
<evidence type="ECO:0000256" key="9">
    <source>
        <dbReference type="HAMAP-Rule" id="MF_01815"/>
    </source>
</evidence>
<dbReference type="Pfam" id="PF08545">
    <property type="entry name" value="ACP_syn_III"/>
    <property type="match status" value="1"/>
</dbReference>
<evidence type="ECO:0000256" key="4">
    <source>
        <dbReference type="ARBA" id="ARBA00022679"/>
    </source>
</evidence>
<keyword evidence="8 9" id="KW-0012">Acyltransferase</keyword>
<comment type="subunit">
    <text evidence="9">Homodimer.</text>
</comment>
<evidence type="ECO:0000313" key="12">
    <source>
        <dbReference type="EMBL" id="KRM92332.1"/>
    </source>
</evidence>
<keyword evidence="5 9" id="KW-0276">Fatty acid metabolism</keyword>
<dbReference type="PANTHER" id="PTHR34069:SF2">
    <property type="entry name" value="BETA-KETOACYL-[ACYL-CARRIER-PROTEIN] SYNTHASE III"/>
    <property type="match status" value="1"/>
</dbReference>
<dbReference type="InterPro" id="IPR013751">
    <property type="entry name" value="ACP_syn_III_N"/>
</dbReference>
<evidence type="ECO:0000256" key="3">
    <source>
        <dbReference type="ARBA" id="ARBA00022516"/>
    </source>
</evidence>
<evidence type="ECO:0000256" key="2">
    <source>
        <dbReference type="ARBA" id="ARBA00022490"/>
    </source>
</evidence>
<dbReference type="STRING" id="1423745.GCA_001311215_00955"/>
<dbReference type="AlphaFoldDB" id="A0A0R2CWS9"/>
<evidence type="ECO:0000256" key="8">
    <source>
        <dbReference type="ARBA" id="ARBA00023315"/>
    </source>
</evidence>
<comment type="catalytic activity">
    <reaction evidence="9">
        <text>malonyl-[ACP] + acetyl-CoA + H(+) = 3-oxobutanoyl-[ACP] + CO2 + CoA</text>
        <dbReference type="Rhea" id="RHEA:12080"/>
        <dbReference type="Rhea" id="RHEA-COMP:9623"/>
        <dbReference type="Rhea" id="RHEA-COMP:9625"/>
        <dbReference type="ChEBI" id="CHEBI:15378"/>
        <dbReference type="ChEBI" id="CHEBI:16526"/>
        <dbReference type="ChEBI" id="CHEBI:57287"/>
        <dbReference type="ChEBI" id="CHEBI:57288"/>
        <dbReference type="ChEBI" id="CHEBI:78449"/>
        <dbReference type="ChEBI" id="CHEBI:78450"/>
        <dbReference type="EC" id="2.3.1.180"/>
    </reaction>
</comment>
<dbReference type="InterPro" id="IPR013747">
    <property type="entry name" value="ACP_syn_III_C"/>
</dbReference>
<keyword evidence="7 9" id="KW-0275">Fatty acid biosynthesis</keyword>
<dbReference type="Proteomes" id="UP000051586">
    <property type="component" value="Unassembled WGS sequence"/>
</dbReference>
<organism evidence="12 13">
    <name type="scientific">Fructilactobacillus florum DSM 22689 = JCM 16035</name>
    <dbReference type="NCBI Taxonomy" id="1423745"/>
    <lineage>
        <taxon>Bacteria</taxon>
        <taxon>Bacillati</taxon>
        <taxon>Bacillota</taxon>
        <taxon>Bacilli</taxon>
        <taxon>Lactobacillales</taxon>
        <taxon>Lactobacillaceae</taxon>
        <taxon>Fructilactobacillus</taxon>
    </lineage>
</organism>
<dbReference type="Pfam" id="PF08541">
    <property type="entry name" value="ACP_syn_III_C"/>
    <property type="match status" value="1"/>
</dbReference>
<dbReference type="GO" id="GO:0005737">
    <property type="term" value="C:cytoplasm"/>
    <property type="evidence" value="ECO:0007669"/>
    <property type="project" value="UniProtKB-SubCell"/>
</dbReference>
<keyword evidence="4 9" id="KW-0808">Transferase</keyword>
<dbReference type="EC" id="2.3.1.180" evidence="9"/>
<keyword evidence="2 9" id="KW-0963">Cytoplasm</keyword>
<feature type="active site" evidence="9">
    <location>
        <position position="251"/>
    </location>
</feature>
<dbReference type="GO" id="GO:0033818">
    <property type="term" value="F:beta-ketoacyl-acyl-carrier-protein synthase III activity"/>
    <property type="evidence" value="ECO:0007669"/>
    <property type="project" value="UniProtKB-UniRule"/>
</dbReference>
<dbReference type="Gene3D" id="3.40.47.10">
    <property type="match status" value="1"/>
</dbReference>
<feature type="domain" description="Beta-ketoacyl-[acyl-carrier-protein] synthase III C-terminal" evidence="10">
    <location>
        <begin position="237"/>
        <end position="324"/>
    </location>
</feature>